<dbReference type="PRINTS" id="PR00929">
    <property type="entry name" value="ATHOOK"/>
</dbReference>
<dbReference type="GO" id="GO:0003677">
    <property type="term" value="F:DNA binding"/>
    <property type="evidence" value="ECO:0007669"/>
    <property type="project" value="InterPro"/>
</dbReference>
<dbReference type="SMART" id="SM00384">
    <property type="entry name" value="AT_hook"/>
    <property type="match status" value="5"/>
</dbReference>
<reference evidence="2" key="2">
    <citation type="submission" date="2023-05" db="EMBL/GenBank/DDBJ databases">
        <authorList>
            <consortium name="Lawrence Berkeley National Laboratory"/>
            <person name="Steindorff A."/>
            <person name="Hensen N."/>
            <person name="Bonometti L."/>
            <person name="Westerberg I."/>
            <person name="Brannstrom I.O."/>
            <person name="Guillou S."/>
            <person name="Cros-Aarteil S."/>
            <person name="Calhoun S."/>
            <person name="Haridas S."/>
            <person name="Kuo A."/>
            <person name="Mondo S."/>
            <person name="Pangilinan J."/>
            <person name="Riley R."/>
            <person name="Labutti K."/>
            <person name="Andreopoulos B."/>
            <person name="Lipzen A."/>
            <person name="Chen C."/>
            <person name="Yanf M."/>
            <person name="Daum C."/>
            <person name="Ng V."/>
            <person name="Clum A."/>
            <person name="Ohm R."/>
            <person name="Martin F."/>
            <person name="Silar P."/>
            <person name="Natvig D."/>
            <person name="Lalanne C."/>
            <person name="Gautier V."/>
            <person name="Ament-Velasquez S.L."/>
            <person name="Kruys A."/>
            <person name="Hutchinson M.I."/>
            <person name="Powell A.J."/>
            <person name="Barry K."/>
            <person name="Miller A.N."/>
            <person name="Grigoriev I.V."/>
            <person name="Debuchy R."/>
            <person name="Gladieux P."/>
            <person name="Thoren M.H."/>
            <person name="Johannesson H."/>
        </authorList>
    </citation>
    <scope>NUCLEOTIDE SEQUENCE</scope>
    <source>
        <strain evidence="2">CBS 757.83</strain>
    </source>
</reference>
<proteinExistence type="predicted"/>
<dbReference type="InterPro" id="IPR025212">
    <property type="entry name" value="CAD_CENP-Q"/>
</dbReference>
<dbReference type="InterPro" id="IPR017956">
    <property type="entry name" value="AT_hook_DNA-bd_motif"/>
</dbReference>
<reference evidence="2" key="1">
    <citation type="journal article" date="2023" name="Mol. Phylogenet. Evol.">
        <title>Genome-scale phylogeny and comparative genomics of the fungal order Sordariales.</title>
        <authorList>
            <person name="Hensen N."/>
            <person name="Bonometti L."/>
            <person name="Westerberg I."/>
            <person name="Brannstrom I.O."/>
            <person name="Guillou S."/>
            <person name="Cros-Aarteil S."/>
            <person name="Calhoun S."/>
            <person name="Haridas S."/>
            <person name="Kuo A."/>
            <person name="Mondo S."/>
            <person name="Pangilinan J."/>
            <person name="Riley R."/>
            <person name="LaButti K."/>
            <person name="Andreopoulos B."/>
            <person name="Lipzen A."/>
            <person name="Chen C."/>
            <person name="Yan M."/>
            <person name="Daum C."/>
            <person name="Ng V."/>
            <person name="Clum A."/>
            <person name="Steindorff A."/>
            <person name="Ohm R.A."/>
            <person name="Martin F."/>
            <person name="Silar P."/>
            <person name="Natvig D.O."/>
            <person name="Lalanne C."/>
            <person name="Gautier V."/>
            <person name="Ament-Velasquez S.L."/>
            <person name="Kruys A."/>
            <person name="Hutchinson M.I."/>
            <person name="Powell A.J."/>
            <person name="Barry K."/>
            <person name="Miller A.N."/>
            <person name="Grigoriev I.V."/>
            <person name="Debuchy R."/>
            <person name="Gladieux P."/>
            <person name="Hiltunen Thoren M."/>
            <person name="Johannesson H."/>
        </authorList>
    </citation>
    <scope>NUCLEOTIDE SEQUENCE</scope>
    <source>
        <strain evidence="2">CBS 757.83</strain>
    </source>
</reference>
<accession>A0AAN6PUZ4</accession>
<evidence type="ECO:0000313" key="2">
    <source>
        <dbReference type="EMBL" id="KAK4098243.1"/>
    </source>
</evidence>
<feature type="region of interest" description="Disordered" evidence="1">
    <location>
        <begin position="416"/>
        <end position="442"/>
    </location>
</feature>
<dbReference type="EMBL" id="MU863661">
    <property type="protein sequence ID" value="KAK4098243.1"/>
    <property type="molecule type" value="Genomic_DNA"/>
</dbReference>
<feature type="compositionally biased region" description="Basic and acidic residues" evidence="1">
    <location>
        <begin position="285"/>
        <end position="298"/>
    </location>
</feature>
<feature type="compositionally biased region" description="Polar residues" evidence="1">
    <location>
        <begin position="131"/>
        <end position="147"/>
    </location>
</feature>
<sequence length="613" mass="66528">MAPGRAGQNRKRGRPPATSKAAETASGQPVNSAQPAETSAPPGRRGRLRKSADSVAEHDESPAANQADQIGPVNKGPKKRGRPPKTLGLGHDEKSRSEERPSKRRRENEALEAGDGQAEGEGKRRMRNSDNDSANELHQVANPTEPSTAHIASRATRRSRQSDDSTVRRSPRERGTLDGQPEKAKGRPGQKPTASDEQQAEEEQTVEELSTRRSRRERRSADDNPWWTAQVSPPAGTSKKAPGPPKPKRGRPSLAELSVSKSQNKASPSQNDAGGKQPRGRPHRASNEGESSKKDDTRAPPSKPPTPSKQRPNRRPATEAEPSPPSELPPVSDRLPDNHRHLTTLTRHIPRATIASKWMPLDTPSITAVTNLLTEASIPILHRLRERDARHTQAQSILRTFAARLRAKLVKGMPFPPATVVPSSSGHGRRGRGKGKGKSASHEVELDFEKTVDAVAGLEKALDPLLHSVVLLKAEKEREERALEREYEVLRRLEGNARAQVRGWREGMARGREHVLLGGMGSSHQHGDGGGREVVAAAASSFGEGVAGGVFKNIRGEELLALSQQIENHMESMGSNLGQIEGVLPAIAKTRAALQGTLCEYLDSEQYEQVLLG</sequence>
<feature type="compositionally biased region" description="Basic and acidic residues" evidence="1">
    <location>
        <begin position="90"/>
        <end position="109"/>
    </location>
</feature>
<feature type="compositionally biased region" description="Basic and acidic residues" evidence="1">
    <location>
        <begin position="120"/>
        <end position="130"/>
    </location>
</feature>
<feature type="compositionally biased region" description="Basic and acidic residues" evidence="1">
    <location>
        <begin position="160"/>
        <end position="185"/>
    </location>
</feature>
<dbReference type="Pfam" id="PF13094">
    <property type="entry name" value="CENP-Q"/>
    <property type="match status" value="1"/>
</dbReference>
<protein>
    <submittedName>
        <fullName evidence="2">Uncharacterized protein</fullName>
    </submittedName>
</protein>
<feature type="compositionally biased region" description="Basic and acidic residues" evidence="1">
    <location>
        <begin position="50"/>
        <end position="61"/>
    </location>
</feature>
<evidence type="ECO:0000256" key="1">
    <source>
        <dbReference type="SAM" id="MobiDB-lite"/>
    </source>
</evidence>
<keyword evidence="3" id="KW-1185">Reference proteome</keyword>
<name>A0AAN6PUZ4_9PEZI</name>
<feature type="compositionally biased region" description="Basic residues" evidence="1">
    <location>
        <begin position="427"/>
        <end position="439"/>
    </location>
</feature>
<dbReference type="AlphaFoldDB" id="A0AAN6PUZ4"/>
<feature type="compositionally biased region" description="Polar residues" evidence="1">
    <location>
        <begin position="259"/>
        <end position="272"/>
    </location>
</feature>
<evidence type="ECO:0000313" key="3">
    <source>
        <dbReference type="Proteomes" id="UP001305647"/>
    </source>
</evidence>
<gene>
    <name evidence="2" type="ORF">N658DRAFT_477523</name>
</gene>
<organism evidence="2 3">
    <name type="scientific">Parathielavia hyrcaniae</name>
    <dbReference type="NCBI Taxonomy" id="113614"/>
    <lineage>
        <taxon>Eukaryota</taxon>
        <taxon>Fungi</taxon>
        <taxon>Dikarya</taxon>
        <taxon>Ascomycota</taxon>
        <taxon>Pezizomycotina</taxon>
        <taxon>Sordariomycetes</taxon>
        <taxon>Sordariomycetidae</taxon>
        <taxon>Sordariales</taxon>
        <taxon>Chaetomiaceae</taxon>
        <taxon>Parathielavia</taxon>
    </lineage>
</organism>
<feature type="compositionally biased region" description="Polar residues" evidence="1">
    <location>
        <begin position="25"/>
        <end position="37"/>
    </location>
</feature>
<feature type="region of interest" description="Disordered" evidence="1">
    <location>
        <begin position="1"/>
        <end position="338"/>
    </location>
</feature>
<dbReference type="Proteomes" id="UP001305647">
    <property type="component" value="Unassembled WGS sequence"/>
</dbReference>
<comment type="caution">
    <text evidence="2">The sequence shown here is derived from an EMBL/GenBank/DDBJ whole genome shotgun (WGS) entry which is preliminary data.</text>
</comment>